<reference evidence="1 2" key="1">
    <citation type="journal article" date="2015" name="ISME J.">
        <title>Genomic and phenotypic differentiation among Methanosarcina mazei populations from Columbia River sediment.</title>
        <authorList>
            <person name="Youngblut N.D."/>
            <person name="Wirth J.S."/>
            <person name="Henriksen J.R."/>
            <person name="Smith M."/>
            <person name="Simon H."/>
            <person name="Metcalf W.W."/>
            <person name="Whitaker R.J."/>
        </authorList>
    </citation>
    <scope>NUCLEOTIDE SEQUENCE [LARGE SCALE GENOMIC DNA]</scope>
    <source>
        <strain evidence="1 2">1.H.A.2.6</strain>
    </source>
</reference>
<organism evidence="1 2">
    <name type="scientific">Methanosarcina mazei</name>
    <name type="common">Methanosarcina frisia</name>
    <dbReference type="NCBI Taxonomy" id="2209"/>
    <lineage>
        <taxon>Archaea</taxon>
        <taxon>Methanobacteriati</taxon>
        <taxon>Methanobacteriota</taxon>
        <taxon>Stenosarchaea group</taxon>
        <taxon>Methanomicrobia</taxon>
        <taxon>Methanosarcinales</taxon>
        <taxon>Methanosarcinaceae</taxon>
        <taxon>Methanosarcina</taxon>
    </lineage>
</organism>
<comment type="caution">
    <text evidence="1">The sequence shown here is derived from an EMBL/GenBank/DDBJ whole genome shotgun (WGS) entry which is preliminary data.</text>
</comment>
<sequence>MPKSSDNHKNQKSLNFENGYNLLNINIDRCQRSSNIEFDRKLNSALGFKGSLKKCKNHSILELNRLKT</sequence>
<protein>
    <submittedName>
        <fullName evidence="1">Uncharacterized protein</fullName>
    </submittedName>
</protein>
<name>A0A0F8RIT1_METMZ</name>
<gene>
    <name evidence="1" type="ORF">DU74_12085</name>
</gene>
<dbReference type="AlphaFoldDB" id="A0A0F8RIT1"/>
<evidence type="ECO:0000313" key="2">
    <source>
        <dbReference type="Proteomes" id="UP000034450"/>
    </source>
</evidence>
<accession>A0A0F8RIT1</accession>
<proteinExistence type="predicted"/>
<dbReference type="EMBL" id="JJQN01000066">
    <property type="protein sequence ID" value="KKH60904.1"/>
    <property type="molecule type" value="Genomic_DNA"/>
</dbReference>
<dbReference type="Proteomes" id="UP000034450">
    <property type="component" value="Unassembled WGS sequence"/>
</dbReference>
<dbReference type="PATRIC" id="fig|2209.85.peg.2622"/>
<evidence type="ECO:0000313" key="1">
    <source>
        <dbReference type="EMBL" id="KKH60904.1"/>
    </source>
</evidence>